<feature type="transmembrane region" description="Helical" evidence="5">
    <location>
        <begin position="397"/>
        <end position="418"/>
    </location>
</feature>
<sequence length="583" mass="65194">MLYLILIPLLISAILIPLLKERKRLSWLVALSATLVSFLLSIFFFILYFNKNVIESYNWFSFGGLSFSLSFIGNNLTIFMALLVSFISIMVLLFAGAYIKKEKQARFYSEMSFFIFSMLGLVLSNSLLLFFIFWEFVGITSYLLIGFWYDREGPAVSSKKALLITRVGDLSFLTAIIIIFSSIKTFSISTLLVSIYSMPTTVIILTGSLFTIAALSKAAQFPFYTWLIDAKEGPTPVSSLLHSATMVAAGAYLLVRLLPLISAAGLQNLIVILGFVTAFIGALLGLRERHLKKILAYSTIESLAFMFIAIGTLNAGGAIFYLFTHAVFKSMLFVISGALALTFGTYDLYELSKNKLGGIWLTIPSFIGFASISAIPPFMSFFAHSALTYNFNIFENIAFIFVAFLTALFSFRAFFVIFRIKATKGIKKEFNLLFPIILLSIISTIGGIFLFFFKDIITIEYSFDIFSFIALASTLFGVFVSYEFFYLKKGQSFVSKMNSLGSKLANYRYEKFIIAVGNAISDLGFYFGKFDFMFSNAMSRAAESTFVLSSKTREIENGDSFRYITAVIIGLTVIILVAVVFVW</sequence>
<dbReference type="GO" id="GO:0003954">
    <property type="term" value="F:NADH dehydrogenase activity"/>
    <property type="evidence" value="ECO:0007669"/>
    <property type="project" value="TreeGrafter"/>
</dbReference>
<name>D2EEH2_PARA4</name>
<keyword evidence="4 5" id="KW-0472">Membrane</keyword>
<dbReference type="GO" id="GO:0015990">
    <property type="term" value="P:electron transport coupled proton transport"/>
    <property type="evidence" value="ECO:0007669"/>
    <property type="project" value="TreeGrafter"/>
</dbReference>
<dbReference type="GO" id="GO:0016020">
    <property type="term" value="C:membrane"/>
    <property type="evidence" value="ECO:0007669"/>
    <property type="project" value="UniProtKB-SubCell"/>
</dbReference>
<feature type="domain" description="NADH:quinone oxidoreductase/Mrp antiporter transmembrane" evidence="6">
    <location>
        <begin position="124"/>
        <end position="409"/>
    </location>
</feature>
<dbReference type="EMBL" id="GG730040">
    <property type="protein sequence ID" value="EEZ93190.1"/>
    <property type="molecule type" value="Genomic_DNA"/>
</dbReference>
<accession>D2EEH2</accession>
<feature type="transmembrane region" description="Helical" evidence="5">
    <location>
        <begin position="105"/>
        <end position="123"/>
    </location>
</feature>
<feature type="transmembrane region" description="Helical" evidence="5">
    <location>
        <begin position="78"/>
        <end position="98"/>
    </location>
</feature>
<feature type="transmembrane region" description="Helical" evidence="5">
    <location>
        <begin position="430"/>
        <end position="453"/>
    </location>
</feature>
<keyword evidence="2 5" id="KW-0812">Transmembrane</keyword>
<feature type="domain" description="NADH-Ubiquinone oxidoreductase (complex I) chain 5 N-terminal" evidence="7">
    <location>
        <begin position="59"/>
        <end position="108"/>
    </location>
</feature>
<feature type="transmembrane region" description="Helical" evidence="5">
    <location>
        <begin position="261"/>
        <end position="284"/>
    </location>
</feature>
<dbReference type="GO" id="GO:0008137">
    <property type="term" value="F:NADH dehydrogenase (ubiquinone) activity"/>
    <property type="evidence" value="ECO:0007669"/>
    <property type="project" value="InterPro"/>
</dbReference>
<dbReference type="AlphaFoldDB" id="D2EEH2"/>
<keyword evidence="8" id="KW-0830">Ubiquinone</keyword>
<evidence type="ECO:0000256" key="3">
    <source>
        <dbReference type="ARBA" id="ARBA00022989"/>
    </source>
</evidence>
<dbReference type="InterPro" id="IPR003945">
    <property type="entry name" value="NU5C-like"/>
</dbReference>
<feature type="transmembrane region" description="Helical" evidence="5">
    <location>
        <begin position="25"/>
        <end position="49"/>
    </location>
</feature>
<dbReference type="InterPro" id="IPR001750">
    <property type="entry name" value="ND/Mrp_TM"/>
</dbReference>
<dbReference type="GO" id="GO:0042773">
    <property type="term" value="P:ATP synthesis coupled electron transport"/>
    <property type="evidence" value="ECO:0007669"/>
    <property type="project" value="InterPro"/>
</dbReference>
<evidence type="ECO:0000259" key="6">
    <source>
        <dbReference type="Pfam" id="PF00361"/>
    </source>
</evidence>
<organism evidence="8 9">
    <name type="scientific">Candidatus Parvarchaeum acidiphilum ARMAN-4</name>
    <dbReference type="NCBI Taxonomy" id="662760"/>
    <lineage>
        <taxon>Archaea</taxon>
        <taxon>Candidatus Parvarchaeota</taxon>
        <taxon>Candidatus Parvarchaeum</taxon>
    </lineage>
</organism>
<protein>
    <submittedName>
        <fullName evidence="8">NADH/Ubiquinone/plastoquinone (Complex I)</fullName>
    </submittedName>
</protein>
<feature type="transmembrane region" description="Helical" evidence="5">
    <location>
        <begin position="561"/>
        <end position="582"/>
    </location>
</feature>
<dbReference type="PANTHER" id="PTHR42829:SF2">
    <property type="entry name" value="NADH-UBIQUINONE OXIDOREDUCTASE CHAIN 5"/>
    <property type="match status" value="1"/>
</dbReference>
<dbReference type="Proteomes" id="UP000009375">
    <property type="component" value="Unassembled WGS sequence"/>
</dbReference>
<evidence type="ECO:0000259" key="7">
    <source>
        <dbReference type="Pfam" id="PF00662"/>
    </source>
</evidence>
<feature type="transmembrane region" description="Helical" evidence="5">
    <location>
        <begin position="195"/>
        <end position="216"/>
    </location>
</feature>
<proteinExistence type="predicted"/>
<feature type="transmembrane region" description="Helical" evidence="5">
    <location>
        <begin position="304"/>
        <end position="324"/>
    </location>
</feature>
<evidence type="ECO:0000313" key="9">
    <source>
        <dbReference type="Proteomes" id="UP000009375"/>
    </source>
</evidence>
<comment type="subcellular location">
    <subcellularLocation>
        <location evidence="1">Membrane</location>
        <topology evidence="1">Multi-pass membrane protein</topology>
    </subcellularLocation>
</comment>
<gene>
    <name evidence="8" type="ORF">BJBARM4_0113</name>
</gene>
<reference evidence="8 9" key="1">
    <citation type="journal article" date="2010" name="Proc. Natl. Acad. Sci. U.S.A.">
        <title>Enigmatic, ultrasmall, uncultivated Archaea.</title>
        <authorList>
            <person name="Baker B.J."/>
            <person name="Comolli L.R."/>
            <person name="Dick G.J."/>
            <person name="Hauser L.J."/>
            <person name="Hyatt D."/>
            <person name="Dill B.D."/>
            <person name="Land M.L."/>
            <person name="Verberkmoes N.C."/>
            <person name="Hettich R.L."/>
            <person name="Banfield J.F."/>
        </authorList>
    </citation>
    <scope>NUCLEOTIDE SEQUENCE [LARGE SCALE GENOMIC DNA]</scope>
</reference>
<dbReference type="PRINTS" id="PR01434">
    <property type="entry name" value="NADHDHGNASE5"/>
</dbReference>
<feature type="transmembrane region" description="Helical" evidence="5">
    <location>
        <begin position="465"/>
        <end position="487"/>
    </location>
</feature>
<feature type="transmembrane region" description="Helical" evidence="5">
    <location>
        <begin position="330"/>
        <end position="349"/>
    </location>
</feature>
<evidence type="ECO:0000256" key="4">
    <source>
        <dbReference type="ARBA" id="ARBA00023136"/>
    </source>
</evidence>
<evidence type="ECO:0000256" key="1">
    <source>
        <dbReference type="ARBA" id="ARBA00004141"/>
    </source>
</evidence>
<dbReference type="Pfam" id="PF00662">
    <property type="entry name" value="Proton_antipo_N"/>
    <property type="match status" value="1"/>
</dbReference>
<evidence type="ECO:0000313" key="8">
    <source>
        <dbReference type="EMBL" id="EEZ93190.1"/>
    </source>
</evidence>
<evidence type="ECO:0000256" key="2">
    <source>
        <dbReference type="ARBA" id="ARBA00022692"/>
    </source>
</evidence>
<keyword evidence="3 5" id="KW-1133">Transmembrane helix</keyword>
<feature type="transmembrane region" description="Helical" evidence="5">
    <location>
        <begin position="356"/>
        <end position="377"/>
    </location>
</feature>
<dbReference type="Pfam" id="PF00361">
    <property type="entry name" value="Proton_antipo_M"/>
    <property type="match status" value="1"/>
</dbReference>
<dbReference type="InterPro" id="IPR001516">
    <property type="entry name" value="Proton_antipo_N"/>
</dbReference>
<evidence type="ECO:0000256" key="5">
    <source>
        <dbReference type="SAM" id="Phobius"/>
    </source>
</evidence>
<dbReference type="PANTHER" id="PTHR42829">
    <property type="entry name" value="NADH-UBIQUINONE OXIDOREDUCTASE CHAIN 5"/>
    <property type="match status" value="1"/>
</dbReference>